<evidence type="ECO:0000259" key="5">
    <source>
        <dbReference type="PROSITE" id="PS50803"/>
    </source>
</evidence>
<dbReference type="AlphaFoldDB" id="A0A2G8KD38"/>
<evidence type="ECO:0000256" key="2">
    <source>
        <dbReference type="ARBA" id="ARBA00022473"/>
    </source>
</evidence>
<dbReference type="PROSITE" id="PS50803">
    <property type="entry name" value="OAR"/>
    <property type="match status" value="1"/>
</dbReference>
<feature type="domain" description="Homeobox" evidence="4">
    <location>
        <begin position="1"/>
        <end position="21"/>
    </location>
</feature>
<evidence type="ECO:0000256" key="1">
    <source>
        <dbReference type="ARBA" id="ARBA00004123"/>
    </source>
</evidence>
<sequence length="190" mass="20802">MFEKLERKIWFKNRRAKWRKRERTQLQEIKTGLGPQFNGLVPPIDDSFYSSYPYNNWPKPPTYPLSSSKSIAWSLPGASQAMCFNPAQTNMSAGFTPASPTATPVNGMTAQPLGGLNPPSGPPTCHYGSAVPPPTAYVYREPTTDSLASLRLKAKHHSETMVGFSYPSRDTAPLSACQYGGQIPNFGGTT</sequence>
<proteinExistence type="predicted"/>
<keyword evidence="7" id="KW-1185">Reference proteome</keyword>
<accession>A0A2G8KD38</accession>
<dbReference type="OrthoDB" id="6159439at2759"/>
<comment type="caution">
    <text evidence="6">The sequence shown here is derived from an EMBL/GenBank/DDBJ whole genome shotgun (WGS) entry which is preliminary data.</text>
</comment>
<keyword evidence="3 6" id="KW-0238">DNA-binding</keyword>
<dbReference type="PROSITE" id="PS50071">
    <property type="entry name" value="HOMEOBOX_2"/>
    <property type="match status" value="1"/>
</dbReference>
<evidence type="ECO:0000313" key="7">
    <source>
        <dbReference type="Proteomes" id="UP000230750"/>
    </source>
</evidence>
<dbReference type="PANTHER" id="PTHR45882:SF3">
    <property type="entry name" value="PITUITARY HOMEOBOX HOMOLOG PTX1"/>
    <property type="match status" value="1"/>
</dbReference>
<evidence type="ECO:0000256" key="3">
    <source>
        <dbReference type="PROSITE-ProRule" id="PRU00108"/>
    </source>
</evidence>
<reference evidence="6 7" key="1">
    <citation type="journal article" date="2017" name="PLoS Biol.">
        <title>The sea cucumber genome provides insights into morphological evolution and visceral regeneration.</title>
        <authorList>
            <person name="Zhang X."/>
            <person name="Sun L."/>
            <person name="Yuan J."/>
            <person name="Sun Y."/>
            <person name="Gao Y."/>
            <person name="Zhang L."/>
            <person name="Li S."/>
            <person name="Dai H."/>
            <person name="Hamel J.F."/>
            <person name="Liu C."/>
            <person name="Yu Y."/>
            <person name="Liu S."/>
            <person name="Lin W."/>
            <person name="Guo K."/>
            <person name="Jin S."/>
            <person name="Xu P."/>
            <person name="Storey K.B."/>
            <person name="Huan P."/>
            <person name="Zhang T."/>
            <person name="Zhou Y."/>
            <person name="Zhang J."/>
            <person name="Lin C."/>
            <person name="Li X."/>
            <person name="Xing L."/>
            <person name="Huo D."/>
            <person name="Sun M."/>
            <person name="Wang L."/>
            <person name="Mercier A."/>
            <person name="Li F."/>
            <person name="Yang H."/>
            <person name="Xiang J."/>
        </authorList>
    </citation>
    <scope>NUCLEOTIDE SEQUENCE [LARGE SCALE GENOMIC DNA]</scope>
    <source>
        <strain evidence="6">Shaxun</strain>
        <tissue evidence="6">Muscle</tissue>
    </source>
</reference>
<dbReference type="Proteomes" id="UP000230750">
    <property type="component" value="Unassembled WGS sequence"/>
</dbReference>
<feature type="domain" description="OAR" evidence="5">
    <location>
        <begin position="145"/>
        <end position="158"/>
    </location>
</feature>
<name>A0A2G8KD38_STIJA</name>
<dbReference type="PANTHER" id="PTHR45882">
    <property type="entry name" value="PITUITARY HOMEOBOX HOMOLOG PTX1"/>
    <property type="match status" value="1"/>
</dbReference>
<gene>
    <name evidence="6" type="ORF">BSL78_17207</name>
</gene>
<feature type="DNA-binding region" description="Homeobox" evidence="3">
    <location>
        <begin position="3"/>
        <end position="22"/>
    </location>
</feature>
<dbReference type="CDD" id="cd00086">
    <property type="entry name" value="homeodomain"/>
    <property type="match status" value="1"/>
</dbReference>
<dbReference type="GO" id="GO:0000981">
    <property type="term" value="F:DNA-binding transcription factor activity, RNA polymerase II-specific"/>
    <property type="evidence" value="ECO:0007669"/>
    <property type="project" value="TreeGrafter"/>
</dbReference>
<evidence type="ECO:0000313" key="6">
    <source>
        <dbReference type="EMBL" id="PIK45928.1"/>
    </source>
</evidence>
<keyword evidence="2" id="KW-0217">Developmental protein</keyword>
<dbReference type="GO" id="GO:0000978">
    <property type="term" value="F:RNA polymerase II cis-regulatory region sequence-specific DNA binding"/>
    <property type="evidence" value="ECO:0007669"/>
    <property type="project" value="TreeGrafter"/>
</dbReference>
<dbReference type="InterPro" id="IPR001356">
    <property type="entry name" value="HD"/>
</dbReference>
<keyword evidence="3" id="KW-0539">Nucleus</keyword>
<dbReference type="InterPro" id="IPR003654">
    <property type="entry name" value="OAR_dom"/>
</dbReference>
<dbReference type="GO" id="GO:0005634">
    <property type="term" value="C:nucleus"/>
    <property type="evidence" value="ECO:0007669"/>
    <property type="project" value="UniProtKB-SubCell"/>
</dbReference>
<organism evidence="6 7">
    <name type="scientific">Stichopus japonicus</name>
    <name type="common">Sea cucumber</name>
    <dbReference type="NCBI Taxonomy" id="307972"/>
    <lineage>
        <taxon>Eukaryota</taxon>
        <taxon>Metazoa</taxon>
        <taxon>Echinodermata</taxon>
        <taxon>Eleutherozoa</taxon>
        <taxon>Echinozoa</taxon>
        <taxon>Holothuroidea</taxon>
        <taxon>Aspidochirotacea</taxon>
        <taxon>Aspidochirotida</taxon>
        <taxon>Stichopodidae</taxon>
        <taxon>Apostichopus</taxon>
    </lineage>
</organism>
<evidence type="ECO:0000259" key="4">
    <source>
        <dbReference type="PROSITE" id="PS50071"/>
    </source>
</evidence>
<dbReference type="EMBL" id="MRZV01000675">
    <property type="protein sequence ID" value="PIK45928.1"/>
    <property type="molecule type" value="Genomic_DNA"/>
</dbReference>
<protein>
    <submittedName>
        <fullName evidence="6">Paired superclass homeobox transcription factor HpPitx</fullName>
    </submittedName>
</protein>
<keyword evidence="3 6" id="KW-0371">Homeobox</keyword>
<comment type="subcellular location">
    <subcellularLocation>
        <location evidence="1 3">Nucleus</location>
    </subcellularLocation>
</comment>
<dbReference type="GO" id="GO:0009653">
    <property type="term" value="P:anatomical structure morphogenesis"/>
    <property type="evidence" value="ECO:0007669"/>
    <property type="project" value="TreeGrafter"/>
</dbReference>
<dbReference type="STRING" id="307972.A0A2G8KD38"/>